<dbReference type="GO" id="GO:0007005">
    <property type="term" value="P:mitochondrion organization"/>
    <property type="evidence" value="ECO:0007669"/>
    <property type="project" value="TreeGrafter"/>
</dbReference>
<dbReference type="InterPro" id="IPR011990">
    <property type="entry name" value="TPR-like_helical_dom_sf"/>
</dbReference>
<dbReference type="InterPro" id="IPR051114">
    <property type="entry name" value="Mito_RNA_Proc_CCM1"/>
</dbReference>
<dbReference type="GO" id="GO:0003729">
    <property type="term" value="F:mRNA binding"/>
    <property type="evidence" value="ECO:0007669"/>
    <property type="project" value="TreeGrafter"/>
</dbReference>
<dbReference type="OrthoDB" id="4061518at2759"/>
<evidence type="ECO:0000313" key="2">
    <source>
        <dbReference type="Proteomes" id="UP000644660"/>
    </source>
</evidence>
<dbReference type="AlphaFoldDB" id="A0A8H2VC99"/>
<evidence type="ECO:0000313" key="1">
    <source>
        <dbReference type="EMBL" id="CAB4252645.1"/>
    </source>
</evidence>
<reference evidence="1 2" key="1">
    <citation type="submission" date="2020-05" db="EMBL/GenBank/DDBJ databases">
        <authorList>
            <person name="Casaregola S."/>
            <person name="Devillers H."/>
            <person name="Grondin C."/>
        </authorList>
    </citation>
    <scope>NUCLEOTIDE SEQUENCE [LARGE SCALE GENOMIC DNA]</scope>
    <source>
        <strain evidence="1 2">CLIB 1767</strain>
    </source>
</reference>
<organism evidence="1 2">
    <name type="scientific">Maudiozyma barnettii</name>
    <dbReference type="NCBI Taxonomy" id="61262"/>
    <lineage>
        <taxon>Eukaryota</taxon>
        <taxon>Fungi</taxon>
        <taxon>Dikarya</taxon>
        <taxon>Ascomycota</taxon>
        <taxon>Saccharomycotina</taxon>
        <taxon>Saccharomycetes</taxon>
        <taxon>Saccharomycetales</taxon>
        <taxon>Saccharomycetaceae</taxon>
        <taxon>Maudiozyma</taxon>
    </lineage>
</organism>
<accession>A0A8H2VC99</accession>
<sequence length="832" mass="98729">MIRRRLFVGRGILNRQTRILFLLNMEPLNNTCHYHTTSINKESTTLKDVNKSNSNEMILNNISPTLNSNSNLNKLKINEKNEELAKWIRNSYIETPLTMSGQTHPVVSLYDETYNLDSSGGGFIAGIPAVDDDTFNIIWKYKFCIGDPQTIEVVIKRISNRRTIFNAKQLTLLLISLKELKRYTQIHRIYTNYSSYLKYFLENNINGITDTNKDLLLELFMECEEELSNYENCEKLFSHYIKYSRIKSEVTLLGLRSFIENNNLQVAKEFFIQVMTNKETFPLSSRDFYKLLKFLNTVRNYKTMNYFYQLWIHYRPGGVDLSEYNININSLMYRTYLLSGDEERINTFLNNESVKKCKFTSTIRYELTNFYYRLFSLAKTKNNTLVVSDIPVEITEEIKKYSELLKDNVKERRLFYLTLLKAYTRLNNIQEIKKLLEYVDKDRDIKLDSDFHAGIISYFIKNGKLKDLIDYYKELLKIHSKLSEKKMFISLYRCFNNANNIISQEYRNEMLLVLKAVPVYVHAFPWIKKSKLFWRDKRNLSYPDSVTYTKFKFALKDNDLIEAKTLLISRCRDGVMPHVNMFYILLQTCLNGGYINLATMIDQMTKDIYHPNSHMTMKIQLLWLKKKLLSMKGTQSDKRDEIVKVETRFKNSTPSFQNYVQLANIYSGIYDFENCHRVLNNAFIEMNQDDRREWLIYYSTILKSHCKALKWEEFYSVLKDWNVNNKASFLEVNTLKQLKQFLKFMKKRQEIKENDMTRTSEEILSIDTYEKDIQAELMKLGQRYGVNKINTLNDMDTVSKFLQGVLKRRLSIITKEYLAKREELIAKYNHLE</sequence>
<comment type="caution">
    <text evidence="1">The sequence shown here is derived from an EMBL/GenBank/DDBJ whole genome shotgun (WGS) entry which is preliminary data.</text>
</comment>
<dbReference type="RefSeq" id="XP_041404683.1">
    <property type="nucleotide sequence ID" value="XM_041548749.1"/>
</dbReference>
<dbReference type="GeneID" id="64855778"/>
<dbReference type="GO" id="GO:0006396">
    <property type="term" value="P:RNA processing"/>
    <property type="evidence" value="ECO:0007669"/>
    <property type="project" value="TreeGrafter"/>
</dbReference>
<dbReference type="GO" id="GO:0005739">
    <property type="term" value="C:mitochondrion"/>
    <property type="evidence" value="ECO:0007669"/>
    <property type="project" value="TreeGrafter"/>
</dbReference>
<dbReference type="Proteomes" id="UP000644660">
    <property type="component" value="Unassembled WGS sequence"/>
</dbReference>
<proteinExistence type="predicted"/>
<dbReference type="EMBL" id="CAEFZW010000002">
    <property type="protein sequence ID" value="CAB4252645.1"/>
    <property type="molecule type" value="Genomic_DNA"/>
</dbReference>
<gene>
    <name evidence="1" type="ORF">KABA2_02S01100</name>
</gene>
<name>A0A8H2VC99_9SACH</name>
<dbReference type="PANTHER" id="PTHR47934:SF6">
    <property type="entry name" value="MITOCHONDRIAL GROUP I INTRON SPLICING FACTOR CCM1-RELATED"/>
    <property type="match status" value="1"/>
</dbReference>
<protein>
    <submittedName>
        <fullName evidence="1">Similar to Saccharomyces cerevisiae YMR257C PET111 Mitochondrial translational activator specific for the COX2 mRNA</fullName>
    </submittedName>
</protein>
<dbReference type="PANTHER" id="PTHR47934">
    <property type="entry name" value="PENTATRICOPEPTIDE REPEAT-CONTAINING PROTEIN PET309, MITOCHONDRIAL"/>
    <property type="match status" value="1"/>
</dbReference>
<dbReference type="Gene3D" id="1.25.40.10">
    <property type="entry name" value="Tetratricopeptide repeat domain"/>
    <property type="match status" value="1"/>
</dbReference>
<keyword evidence="2" id="KW-1185">Reference proteome</keyword>